<dbReference type="Proteomes" id="UP000000763">
    <property type="component" value="Chromosome 11"/>
</dbReference>
<reference evidence="2" key="1">
    <citation type="journal article" date="2005" name="Nature">
        <title>The map-based sequence of the rice genome.</title>
        <authorList>
            <consortium name="International rice genome sequencing project (IRGSP)"/>
            <person name="Matsumoto T."/>
            <person name="Wu J."/>
            <person name="Kanamori H."/>
            <person name="Katayose Y."/>
            <person name="Fujisawa M."/>
            <person name="Namiki N."/>
            <person name="Mizuno H."/>
            <person name="Yamamoto K."/>
            <person name="Antonio B.A."/>
            <person name="Baba T."/>
            <person name="Sakata K."/>
            <person name="Nagamura Y."/>
            <person name="Aoki H."/>
            <person name="Arikawa K."/>
            <person name="Arita K."/>
            <person name="Bito T."/>
            <person name="Chiden Y."/>
            <person name="Fujitsuka N."/>
            <person name="Fukunaka R."/>
            <person name="Hamada M."/>
            <person name="Harada C."/>
            <person name="Hayashi A."/>
            <person name="Hijishita S."/>
            <person name="Honda M."/>
            <person name="Hosokawa S."/>
            <person name="Ichikawa Y."/>
            <person name="Idonuma A."/>
            <person name="Iijima M."/>
            <person name="Ikeda M."/>
            <person name="Ikeno M."/>
            <person name="Ito K."/>
            <person name="Ito S."/>
            <person name="Ito T."/>
            <person name="Ito Y."/>
            <person name="Ito Y."/>
            <person name="Iwabuchi A."/>
            <person name="Kamiya K."/>
            <person name="Karasawa W."/>
            <person name="Kurita K."/>
            <person name="Katagiri S."/>
            <person name="Kikuta A."/>
            <person name="Kobayashi H."/>
            <person name="Kobayashi N."/>
            <person name="Machita K."/>
            <person name="Maehara T."/>
            <person name="Masukawa M."/>
            <person name="Mizubayashi T."/>
            <person name="Mukai Y."/>
            <person name="Nagasaki H."/>
            <person name="Nagata Y."/>
            <person name="Naito S."/>
            <person name="Nakashima M."/>
            <person name="Nakama Y."/>
            <person name="Nakamichi Y."/>
            <person name="Nakamura M."/>
            <person name="Meguro A."/>
            <person name="Negishi M."/>
            <person name="Ohta I."/>
            <person name="Ohta T."/>
            <person name="Okamoto M."/>
            <person name="Ono N."/>
            <person name="Saji S."/>
            <person name="Sakaguchi M."/>
            <person name="Sakai K."/>
            <person name="Shibata M."/>
            <person name="Shimokawa T."/>
            <person name="Song J."/>
            <person name="Takazaki Y."/>
            <person name="Terasawa K."/>
            <person name="Tsugane M."/>
            <person name="Tsuji K."/>
            <person name="Ueda S."/>
            <person name="Waki K."/>
            <person name="Yamagata H."/>
            <person name="Yamamoto M."/>
            <person name="Yamamoto S."/>
            <person name="Yamane H."/>
            <person name="Yoshiki S."/>
            <person name="Yoshihara R."/>
            <person name="Yukawa K."/>
            <person name="Zhong H."/>
            <person name="Yano M."/>
            <person name="Yuan Q."/>
            <person name="Ouyang S."/>
            <person name="Liu J."/>
            <person name="Jones K.M."/>
            <person name="Gansberger K."/>
            <person name="Moffat K."/>
            <person name="Hill J."/>
            <person name="Bera J."/>
            <person name="Fadrosh D."/>
            <person name="Jin S."/>
            <person name="Johri S."/>
            <person name="Kim M."/>
            <person name="Overton L."/>
            <person name="Reardon M."/>
            <person name="Tsitrin T."/>
            <person name="Vuong H."/>
            <person name="Weaver B."/>
            <person name="Ciecko A."/>
            <person name="Tallon L."/>
            <person name="Jackson J."/>
            <person name="Pai G."/>
            <person name="Aken S.V."/>
            <person name="Utterback T."/>
            <person name="Reidmuller S."/>
            <person name="Feldblyum T."/>
            <person name="Hsiao J."/>
            <person name="Zismann V."/>
            <person name="Iobst S."/>
            <person name="de Vazeille A.R."/>
            <person name="Buell C.R."/>
            <person name="Ying K."/>
            <person name="Li Y."/>
            <person name="Lu T."/>
            <person name="Huang Y."/>
            <person name="Zhao Q."/>
            <person name="Feng Q."/>
            <person name="Zhang L."/>
            <person name="Zhu J."/>
            <person name="Weng Q."/>
            <person name="Mu J."/>
            <person name="Lu Y."/>
            <person name="Fan D."/>
            <person name="Liu Y."/>
            <person name="Guan J."/>
            <person name="Zhang Y."/>
            <person name="Yu S."/>
            <person name="Liu X."/>
            <person name="Zhang Y."/>
            <person name="Hong G."/>
            <person name="Han B."/>
            <person name="Choisne N."/>
            <person name="Demange N."/>
            <person name="Orjeda G."/>
            <person name="Samain S."/>
            <person name="Cattolico L."/>
            <person name="Pelletier E."/>
            <person name="Couloux A."/>
            <person name="Segurens B."/>
            <person name="Wincker P."/>
            <person name="D'Hont A."/>
            <person name="Scarpelli C."/>
            <person name="Weissenbach J."/>
            <person name="Salanoubat M."/>
            <person name="Quetier F."/>
            <person name="Yu Y."/>
            <person name="Kim H.R."/>
            <person name="Rambo T."/>
            <person name="Currie J."/>
            <person name="Collura K."/>
            <person name="Luo M."/>
            <person name="Yang T."/>
            <person name="Ammiraju J.S.S."/>
            <person name="Engler F."/>
            <person name="Soderlund C."/>
            <person name="Wing R.A."/>
            <person name="Palmer L.E."/>
            <person name="de la Bastide M."/>
            <person name="Spiegel L."/>
            <person name="Nascimento L."/>
            <person name="Zutavern T."/>
            <person name="O'Shaughnessy A."/>
            <person name="Dike S."/>
            <person name="Dedhia N."/>
            <person name="Preston R."/>
            <person name="Balija V."/>
            <person name="McCombie W.R."/>
            <person name="Chow T."/>
            <person name="Chen H."/>
            <person name="Chung M."/>
            <person name="Chen C."/>
            <person name="Shaw J."/>
            <person name="Wu H."/>
            <person name="Hsiao K."/>
            <person name="Chao Y."/>
            <person name="Chu M."/>
            <person name="Cheng C."/>
            <person name="Hour A."/>
            <person name="Lee P."/>
            <person name="Lin S."/>
            <person name="Lin Y."/>
            <person name="Liou J."/>
            <person name="Liu S."/>
            <person name="Hsing Y."/>
            <person name="Raghuvanshi S."/>
            <person name="Mohanty A."/>
            <person name="Bharti A.K."/>
            <person name="Gaur A."/>
            <person name="Gupta V."/>
            <person name="Kumar D."/>
            <person name="Ravi V."/>
            <person name="Vij S."/>
            <person name="Kapur A."/>
            <person name="Khurana P."/>
            <person name="Khurana P."/>
            <person name="Khurana J.P."/>
            <person name="Tyagi A.K."/>
            <person name="Gaikwad K."/>
            <person name="Singh A."/>
            <person name="Dalal V."/>
            <person name="Srivastava S."/>
            <person name="Dixit A."/>
            <person name="Pal A.K."/>
            <person name="Ghazi I.A."/>
            <person name="Yadav M."/>
            <person name="Pandit A."/>
            <person name="Bhargava A."/>
            <person name="Sureshbabu K."/>
            <person name="Batra K."/>
            <person name="Sharma T.R."/>
            <person name="Mohapatra T."/>
            <person name="Singh N.K."/>
            <person name="Messing J."/>
            <person name="Nelson A.B."/>
            <person name="Fuks G."/>
            <person name="Kavchok S."/>
            <person name="Keizer G."/>
            <person name="Linton E."/>
            <person name="Llaca V."/>
            <person name="Song R."/>
            <person name="Tanyolac B."/>
            <person name="Young S."/>
            <person name="Ho-Il K."/>
            <person name="Hahn J.H."/>
            <person name="Sangsakoo G."/>
            <person name="Vanavichit A."/>
            <person name="de Mattos Luiz.A.T."/>
            <person name="Zimmer P.D."/>
            <person name="Malone G."/>
            <person name="Dellagostin O."/>
            <person name="de Oliveira A.C."/>
            <person name="Bevan M."/>
            <person name="Bancroft I."/>
            <person name="Minx P."/>
            <person name="Cordum H."/>
            <person name="Wilson R."/>
            <person name="Cheng Z."/>
            <person name="Jin W."/>
            <person name="Jiang J."/>
            <person name="Leong S.A."/>
            <person name="Iwama H."/>
            <person name="Gojobori T."/>
            <person name="Itoh T."/>
            <person name="Niimura Y."/>
            <person name="Fujii Y."/>
            <person name="Habara T."/>
            <person name="Sakai H."/>
            <person name="Sato Y."/>
            <person name="Wilson G."/>
            <person name="Kumar K."/>
            <person name="McCouch S."/>
            <person name="Juretic N."/>
            <person name="Hoen D."/>
            <person name="Wright S."/>
            <person name="Bruskiewich R."/>
            <person name="Bureau T."/>
            <person name="Miyao A."/>
            <person name="Hirochika H."/>
            <person name="Nishikawa T."/>
            <person name="Kadowaki K."/>
            <person name="Sugiura M."/>
            <person name="Burr B."/>
            <person name="Sasaki T."/>
        </authorList>
    </citation>
    <scope>NUCLEOTIDE SEQUENCE [LARGE SCALE GENOMIC DNA]</scope>
    <source>
        <strain evidence="2">cv. Nipponbare</strain>
    </source>
</reference>
<dbReference type="AlphaFoldDB" id="Q2R7R4"/>
<protein>
    <recommendedName>
        <fullName evidence="3">Reverse transcriptase domain-containing protein</fullName>
    </recommendedName>
</protein>
<gene>
    <name evidence="1" type="ordered locus">LOC_Os11g15220</name>
</gene>
<evidence type="ECO:0000313" key="2">
    <source>
        <dbReference type="Proteomes" id="UP000000763"/>
    </source>
</evidence>
<name>Q2R7R4_ORYSJ</name>
<sequence>MEQVMEAVRPSVGAREESEVFSCLSQCHRRFRCSLYADDVALFVAPNETELQALKKIILFFAQISGLQTNLNKTENYPIACPDVDVDALLPFFPGRRKNFPCKYLAFHYTFGNSEKLTYNLWWTRAFLWKGDDPEHVSAGSSLVNWNTVCKPKELGGLGILNLEKISRALRLRWLWFGWKDDDKHWANMNTPYDKLDKAVFQASTEIKVGNGSKVCFWTDHWLEGKSLQEIAPSIFKLAKRKKNCLRVELQDNHWLSMLNPITTVEQIDELVQLGGKLQNVALLQDRDDDILWKWNENGQCSTKSAYLMQFRGMVGGLKHLNTGRDEKENPSHSTHHLVERLVGAKSKNFPANFTKRNASCFSY</sequence>
<reference evidence="2" key="2">
    <citation type="journal article" date="2008" name="Nucleic Acids Res.">
        <title>The rice annotation project database (RAP-DB): 2008 update.</title>
        <authorList>
            <consortium name="The rice annotation project (RAP)"/>
        </authorList>
    </citation>
    <scope>GENOME REANNOTATION</scope>
    <source>
        <strain evidence="2">cv. Nipponbare</strain>
    </source>
</reference>
<dbReference type="PANTHER" id="PTHR36617:SF17">
    <property type="entry name" value="OS01G0114800 PROTEIN"/>
    <property type="match status" value="1"/>
</dbReference>
<proteinExistence type="predicted"/>
<organism evidence="1 2">
    <name type="scientific">Oryza sativa subsp. japonica</name>
    <name type="common">Rice</name>
    <dbReference type="NCBI Taxonomy" id="39947"/>
    <lineage>
        <taxon>Eukaryota</taxon>
        <taxon>Viridiplantae</taxon>
        <taxon>Streptophyta</taxon>
        <taxon>Embryophyta</taxon>
        <taxon>Tracheophyta</taxon>
        <taxon>Spermatophyta</taxon>
        <taxon>Magnoliopsida</taxon>
        <taxon>Liliopsida</taxon>
        <taxon>Poales</taxon>
        <taxon>Poaceae</taxon>
        <taxon>BOP clade</taxon>
        <taxon>Oryzoideae</taxon>
        <taxon>Oryzeae</taxon>
        <taxon>Oryzinae</taxon>
        <taxon>Oryza</taxon>
        <taxon>Oryza sativa</taxon>
    </lineage>
</organism>
<accession>Q2R7R4</accession>
<evidence type="ECO:0008006" key="3">
    <source>
        <dbReference type="Google" id="ProtNLM"/>
    </source>
</evidence>
<dbReference type="EMBL" id="AC145364">
    <property type="protein sequence ID" value="AAX96691.1"/>
    <property type="molecule type" value="Genomic_DNA"/>
</dbReference>
<evidence type="ECO:0000313" key="1">
    <source>
        <dbReference type="EMBL" id="AAX96691.1"/>
    </source>
</evidence>
<dbReference type="PANTHER" id="PTHR36617">
    <property type="entry name" value="PROTEIN, PUTATIVE-RELATED"/>
    <property type="match status" value="1"/>
</dbReference>